<keyword evidence="2" id="KW-1185">Reference proteome</keyword>
<reference evidence="1 2" key="1">
    <citation type="submission" date="2014-12" db="EMBL/GenBank/DDBJ databases">
        <title>Complete genome sequence of Streptomyces vietnamensis strain GIMV4.0001, a genetic manipulable producer of the benzoisochromanequinone antibiotic granaticin.</title>
        <authorList>
            <person name="Deng M.R."/>
            <person name="Guo J."/>
            <person name="Ma L.Y."/>
            <person name="Feng G.D."/>
            <person name="Mo C.Y."/>
            <person name="Zhu H.H."/>
        </authorList>
    </citation>
    <scope>NUCLEOTIDE SEQUENCE [LARGE SCALE GENOMIC DNA]</scope>
    <source>
        <strain evidence="2">GIMV4.0001</strain>
        <plasmid evidence="1 2">pSVL1</plasmid>
    </source>
</reference>
<dbReference type="KEGG" id="svt:SVTN_40545"/>
<organism evidence="1 2">
    <name type="scientific">Streptomyces vietnamensis</name>
    <dbReference type="NCBI Taxonomy" id="362257"/>
    <lineage>
        <taxon>Bacteria</taxon>
        <taxon>Bacillati</taxon>
        <taxon>Actinomycetota</taxon>
        <taxon>Actinomycetes</taxon>
        <taxon>Kitasatosporales</taxon>
        <taxon>Streptomycetaceae</taxon>
        <taxon>Streptomyces</taxon>
    </lineage>
</organism>
<dbReference type="AlphaFoldDB" id="A0A0B5IPV3"/>
<evidence type="ECO:0000313" key="1">
    <source>
        <dbReference type="EMBL" id="AJF70454.1"/>
    </source>
</evidence>
<evidence type="ECO:0000313" key="2">
    <source>
        <dbReference type="Proteomes" id="UP000031774"/>
    </source>
</evidence>
<protein>
    <submittedName>
        <fullName evidence="1">Uncharacterized protein</fullName>
    </submittedName>
</protein>
<geneLocation type="plasmid" evidence="1 2">
    <name>pSVL1</name>
</geneLocation>
<sequence>MTGLISLTWLIGAQALSGHIVARVNELVGQGAEYTQACATVTEAADAGETWAIAATRQTWTRRPDTDGDDAPIRRLHVLERVGDTVVVADLDIDEDPAAHSRSGLRPRHEELGNEDEGAVIDVELLNLYDLTAWDPFEHLLPTVAVPAARTTGVGE</sequence>
<name>A0A0B5IPV3_9ACTN</name>
<dbReference type="RefSeq" id="WP_041134923.1">
    <property type="nucleotide sequence ID" value="NZ_CP010408.1"/>
</dbReference>
<dbReference type="HOGENOM" id="CLU_1685648_0_0_11"/>
<accession>A0A0B5IPV3</accession>
<dbReference type="EMBL" id="CP010408">
    <property type="protein sequence ID" value="AJF70454.1"/>
    <property type="molecule type" value="Genomic_DNA"/>
</dbReference>
<gene>
    <name evidence="1" type="ORF">SVTN_40545</name>
</gene>
<proteinExistence type="predicted"/>
<keyword evidence="1" id="KW-0614">Plasmid</keyword>
<dbReference type="Proteomes" id="UP000031774">
    <property type="component" value="Plasmid pSVL1"/>
</dbReference>